<dbReference type="InterPro" id="IPR032440">
    <property type="entry name" value="Ribosomal_uS17_N"/>
</dbReference>
<gene>
    <name evidence="5" type="ORF">LAZ67_4001078</name>
</gene>
<dbReference type="EMBL" id="CP092866">
    <property type="protein sequence ID" value="UYV66267.1"/>
    <property type="molecule type" value="Genomic_DNA"/>
</dbReference>
<keyword evidence="6" id="KW-1185">Reference proteome</keyword>
<evidence type="ECO:0000313" key="6">
    <source>
        <dbReference type="Proteomes" id="UP001235939"/>
    </source>
</evidence>
<name>A0ABY6KBN1_9ARAC</name>
<proteinExistence type="inferred from homology"/>
<evidence type="ECO:0000256" key="3">
    <source>
        <dbReference type="ARBA" id="ARBA00023274"/>
    </source>
</evidence>
<feature type="domain" description="Small ribosomal subunit protein uS17 N-terminal" evidence="4">
    <location>
        <begin position="41"/>
        <end position="101"/>
    </location>
</feature>
<dbReference type="Pfam" id="PF00366">
    <property type="entry name" value="Ribosomal_S17"/>
    <property type="match status" value="1"/>
</dbReference>
<dbReference type="Gene3D" id="2.40.50.1000">
    <property type="match status" value="2"/>
</dbReference>
<evidence type="ECO:0000259" key="4">
    <source>
        <dbReference type="Pfam" id="PF16205"/>
    </source>
</evidence>
<dbReference type="PANTHER" id="PTHR10744">
    <property type="entry name" value="40S RIBOSOMAL PROTEIN S11 FAMILY MEMBER"/>
    <property type="match status" value="1"/>
</dbReference>
<organism evidence="5 6">
    <name type="scientific">Cordylochernes scorpioides</name>
    <dbReference type="NCBI Taxonomy" id="51811"/>
    <lineage>
        <taxon>Eukaryota</taxon>
        <taxon>Metazoa</taxon>
        <taxon>Ecdysozoa</taxon>
        <taxon>Arthropoda</taxon>
        <taxon>Chelicerata</taxon>
        <taxon>Arachnida</taxon>
        <taxon>Pseudoscorpiones</taxon>
        <taxon>Cheliferoidea</taxon>
        <taxon>Chernetidae</taxon>
        <taxon>Cordylochernes</taxon>
    </lineage>
</organism>
<reference evidence="5 6" key="1">
    <citation type="submission" date="2022-01" db="EMBL/GenBank/DDBJ databases">
        <title>A chromosomal length assembly of Cordylochernes scorpioides.</title>
        <authorList>
            <person name="Zeh D."/>
            <person name="Zeh J."/>
        </authorList>
    </citation>
    <scope>NUCLEOTIDE SEQUENCE [LARGE SCALE GENOMIC DNA]</scope>
    <source>
        <strain evidence="5">IN4F17</strain>
        <tissue evidence="5">Whole Body</tissue>
    </source>
</reference>
<comment type="similarity">
    <text evidence="1">Belongs to the universal ribosomal protein uS17 family.</text>
</comment>
<evidence type="ECO:0000256" key="1">
    <source>
        <dbReference type="ARBA" id="ARBA00010254"/>
    </source>
</evidence>
<dbReference type="Proteomes" id="UP001235939">
    <property type="component" value="Chromosome 04"/>
</dbReference>
<keyword evidence="2" id="KW-0689">Ribosomal protein</keyword>
<evidence type="ECO:0000313" key="5">
    <source>
        <dbReference type="EMBL" id="UYV66267.1"/>
    </source>
</evidence>
<sequence length="177" mass="20035">MASVEKMERLDEEELTNSESILKDFPYRKKAEKIDIGTNYERAYQKQPTIFINSKPGLAKSKSKSQRYTRNPGLGFKIPREAINGTYIDKKCPFTGNVSIRDVSYPARHSSEEQDAARHCDPQRLPSPIPIPWLFCRDVAVGDTVTVGECRALSKTIRFNVLKVVKSSSSAKSFNKF</sequence>
<dbReference type="InterPro" id="IPR000266">
    <property type="entry name" value="Ribosomal_uS17"/>
</dbReference>
<dbReference type="Pfam" id="PF16205">
    <property type="entry name" value="Ribosomal_S17_N"/>
    <property type="match status" value="1"/>
</dbReference>
<keyword evidence="3" id="KW-0687">Ribonucleoprotein</keyword>
<protein>
    <submittedName>
        <fullName evidence="5">RPS11</fullName>
    </submittedName>
</protein>
<dbReference type="InterPro" id="IPR012340">
    <property type="entry name" value="NA-bd_OB-fold"/>
</dbReference>
<dbReference type="SUPFAM" id="SSF50249">
    <property type="entry name" value="Nucleic acid-binding proteins"/>
    <property type="match status" value="1"/>
</dbReference>
<accession>A0ABY6KBN1</accession>
<dbReference type="PANTHER" id="PTHR10744:SF9">
    <property type="entry name" value="40S RIBOSOMAL PROTEIN S11-RELATED"/>
    <property type="match status" value="1"/>
</dbReference>
<evidence type="ECO:0000256" key="2">
    <source>
        <dbReference type="ARBA" id="ARBA00022980"/>
    </source>
</evidence>